<evidence type="ECO:0000256" key="5">
    <source>
        <dbReference type="ARBA" id="ARBA00022833"/>
    </source>
</evidence>
<dbReference type="Gene3D" id="3.30.40.10">
    <property type="entry name" value="Zinc/RING finger domain, C3HC4 (zinc finger)"/>
    <property type="match status" value="1"/>
</dbReference>
<gene>
    <name evidence="8" type="ORF">V6N11_041355</name>
</gene>
<dbReference type="PANTHER" id="PTHR15710:SF59">
    <property type="entry name" value="E3 UBIQUITIN-PROTEIN LIGASE SDIR1-LIKE"/>
    <property type="match status" value="1"/>
</dbReference>
<dbReference type="InterPro" id="IPR001841">
    <property type="entry name" value="Znf_RING"/>
</dbReference>
<sequence>MSHHRQIPLGSIQIVLTVHVGYITPIADNPFFSQRTICFRWGLLQSPRRLHQILSPKLAEMGVDMSSDEYEGVLQDIIQCGFGTVRGMLDQGYYCHALQLHLNMLVEPLAMAMSMFDLESSMTRALAESRREFEDNNYGMLPANKASVEKMVKRVIVEDGEKGGCMVCLEELGVGFHASRLPCSHIFHGDCIGKWLDQSHYCPICRFEMPTD</sequence>
<comment type="caution">
    <text evidence="8">The sequence shown here is derived from an EMBL/GenBank/DDBJ whole genome shotgun (WGS) entry which is preliminary data.</text>
</comment>
<evidence type="ECO:0000256" key="4">
    <source>
        <dbReference type="ARBA" id="ARBA00022771"/>
    </source>
</evidence>
<evidence type="ECO:0000256" key="1">
    <source>
        <dbReference type="ARBA" id="ARBA00000900"/>
    </source>
</evidence>
<evidence type="ECO:0000256" key="2">
    <source>
        <dbReference type="ARBA" id="ARBA00012483"/>
    </source>
</evidence>
<dbReference type="PANTHER" id="PTHR15710">
    <property type="entry name" value="E3 UBIQUITIN-PROTEIN LIGASE PRAJA"/>
    <property type="match status" value="1"/>
</dbReference>
<keyword evidence="4 6" id="KW-0863">Zinc-finger</keyword>
<protein>
    <recommendedName>
        <fullName evidence="2">RING-type E3 ubiquitin transferase</fullName>
        <ecNumber evidence="2">2.3.2.27</ecNumber>
    </recommendedName>
</protein>
<evidence type="ECO:0000256" key="3">
    <source>
        <dbReference type="ARBA" id="ARBA00022723"/>
    </source>
</evidence>
<dbReference type="SMART" id="SM00184">
    <property type="entry name" value="RING"/>
    <property type="match status" value="1"/>
</dbReference>
<accession>A0ABR2RKW7</accession>
<dbReference type="Proteomes" id="UP001396334">
    <property type="component" value="Unassembled WGS sequence"/>
</dbReference>
<feature type="domain" description="RING-type" evidence="7">
    <location>
        <begin position="165"/>
        <end position="206"/>
    </location>
</feature>
<dbReference type="EC" id="2.3.2.27" evidence="2"/>
<comment type="catalytic activity">
    <reaction evidence="1">
        <text>S-ubiquitinyl-[E2 ubiquitin-conjugating enzyme]-L-cysteine + [acceptor protein]-L-lysine = [E2 ubiquitin-conjugating enzyme]-L-cysteine + N(6)-ubiquitinyl-[acceptor protein]-L-lysine.</text>
        <dbReference type="EC" id="2.3.2.27"/>
    </reaction>
</comment>
<dbReference type="EMBL" id="JBBPBN010000022">
    <property type="protein sequence ID" value="KAK9013342.1"/>
    <property type="molecule type" value="Genomic_DNA"/>
</dbReference>
<keyword evidence="3" id="KW-0479">Metal-binding</keyword>
<dbReference type="SUPFAM" id="SSF57850">
    <property type="entry name" value="RING/U-box"/>
    <property type="match status" value="1"/>
</dbReference>
<name>A0ABR2RKW7_9ROSI</name>
<dbReference type="PROSITE" id="PS50089">
    <property type="entry name" value="ZF_RING_2"/>
    <property type="match status" value="1"/>
</dbReference>
<dbReference type="Pfam" id="PF13639">
    <property type="entry name" value="zf-RING_2"/>
    <property type="match status" value="1"/>
</dbReference>
<organism evidence="8 9">
    <name type="scientific">Hibiscus sabdariffa</name>
    <name type="common">roselle</name>
    <dbReference type="NCBI Taxonomy" id="183260"/>
    <lineage>
        <taxon>Eukaryota</taxon>
        <taxon>Viridiplantae</taxon>
        <taxon>Streptophyta</taxon>
        <taxon>Embryophyta</taxon>
        <taxon>Tracheophyta</taxon>
        <taxon>Spermatophyta</taxon>
        <taxon>Magnoliopsida</taxon>
        <taxon>eudicotyledons</taxon>
        <taxon>Gunneridae</taxon>
        <taxon>Pentapetalae</taxon>
        <taxon>rosids</taxon>
        <taxon>malvids</taxon>
        <taxon>Malvales</taxon>
        <taxon>Malvaceae</taxon>
        <taxon>Malvoideae</taxon>
        <taxon>Hibiscus</taxon>
    </lineage>
</organism>
<keyword evidence="9" id="KW-1185">Reference proteome</keyword>
<keyword evidence="5" id="KW-0862">Zinc</keyword>
<evidence type="ECO:0000256" key="6">
    <source>
        <dbReference type="PROSITE-ProRule" id="PRU00175"/>
    </source>
</evidence>
<reference evidence="8 9" key="1">
    <citation type="journal article" date="2024" name="G3 (Bethesda)">
        <title>Genome assembly of Hibiscus sabdariffa L. provides insights into metabolisms of medicinal natural products.</title>
        <authorList>
            <person name="Kim T."/>
        </authorList>
    </citation>
    <scope>NUCLEOTIDE SEQUENCE [LARGE SCALE GENOMIC DNA]</scope>
    <source>
        <strain evidence="8">TK-2024</strain>
        <tissue evidence="8">Old leaves</tissue>
    </source>
</reference>
<evidence type="ECO:0000259" key="7">
    <source>
        <dbReference type="PROSITE" id="PS50089"/>
    </source>
</evidence>
<evidence type="ECO:0000313" key="8">
    <source>
        <dbReference type="EMBL" id="KAK9013342.1"/>
    </source>
</evidence>
<proteinExistence type="predicted"/>
<dbReference type="InterPro" id="IPR013083">
    <property type="entry name" value="Znf_RING/FYVE/PHD"/>
</dbReference>
<evidence type="ECO:0000313" key="9">
    <source>
        <dbReference type="Proteomes" id="UP001396334"/>
    </source>
</evidence>